<dbReference type="InterPro" id="IPR050272">
    <property type="entry name" value="Isochorismatase-like_hydrls"/>
</dbReference>
<reference evidence="4 5" key="1">
    <citation type="journal article" date="2015" name="Genome Announc.">
        <title>Expanding the biotechnology potential of lactobacilli through comparative genomics of 213 strains and associated genera.</title>
        <authorList>
            <person name="Sun Z."/>
            <person name="Harris H.M."/>
            <person name="McCann A."/>
            <person name="Guo C."/>
            <person name="Argimon S."/>
            <person name="Zhang W."/>
            <person name="Yang X."/>
            <person name="Jeffery I.B."/>
            <person name="Cooney J.C."/>
            <person name="Kagawa T.F."/>
            <person name="Liu W."/>
            <person name="Song Y."/>
            <person name="Salvetti E."/>
            <person name="Wrobel A."/>
            <person name="Rasinkangas P."/>
            <person name="Parkhill J."/>
            <person name="Rea M.C."/>
            <person name="O'Sullivan O."/>
            <person name="Ritari J."/>
            <person name="Douillard F.P."/>
            <person name="Paul Ross R."/>
            <person name="Yang R."/>
            <person name="Briner A.E."/>
            <person name="Felis G.E."/>
            <person name="de Vos W.M."/>
            <person name="Barrangou R."/>
            <person name="Klaenhammer T.R."/>
            <person name="Caufield P.W."/>
            <person name="Cui Y."/>
            <person name="Zhang H."/>
            <person name="O'Toole P.W."/>
        </authorList>
    </citation>
    <scope>NUCLEOTIDE SEQUENCE [LARGE SCALE GENOMIC DNA]</scope>
    <source>
        <strain evidence="4 5">DSM 15353</strain>
    </source>
</reference>
<keyword evidence="2" id="KW-0378">Hydrolase</keyword>
<evidence type="ECO:0000256" key="1">
    <source>
        <dbReference type="ARBA" id="ARBA00006336"/>
    </source>
</evidence>
<dbReference type="AlphaFoldDB" id="A0A0R2JQV6"/>
<dbReference type="PANTHER" id="PTHR43540">
    <property type="entry name" value="PEROXYUREIDOACRYLATE/UREIDOACRYLATE AMIDOHYDROLASE-RELATED"/>
    <property type="match status" value="1"/>
</dbReference>
<dbReference type="STRING" id="89059.LAC1533_1757"/>
<organism evidence="4 5">
    <name type="scientific">Ligilactobacillus acidipiscis</name>
    <dbReference type="NCBI Taxonomy" id="89059"/>
    <lineage>
        <taxon>Bacteria</taxon>
        <taxon>Bacillati</taxon>
        <taxon>Bacillota</taxon>
        <taxon>Bacilli</taxon>
        <taxon>Lactobacillales</taxon>
        <taxon>Lactobacillaceae</taxon>
        <taxon>Ligilactobacillus</taxon>
    </lineage>
</organism>
<evidence type="ECO:0000313" key="5">
    <source>
        <dbReference type="Proteomes" id="UP000051491"/>
    </source>
</evidence>
<accession>A0A0R2JQV6</accession>
<dbReference type="Gene3D" id="3.40.50.850">
    <property type="entry name" value="Isochorismatase-like"/>
    <property type="match status" value="1"/>
</dbReference>
<feature type="domain" description="Isochorismatase-like" evidence="3">
    <location>
        <begin position="6"/>
        <end position="187"/>
    </location>
</feature>
<dbReference type="Pfam" id="PF00857">
    <property type="entry name" value="Isochorismatase"/>
    <property type="match status" value="1"/>
</dbReference>
<dbReference type="CDD" id="cd00431">
    <property type="entry name" value="cysteine_hydrolases"/>
    <property type="match status" value="1"/>
</dbReference>
<evidence type="ECO:0000259" key="3">
    <source>
        <dbReference type="Pfam" id="PF00857"/>
    </source>
</evidence>
<dbReference type="SUPFAM" id="SSF52499">
    <property type="entry name" value="Isochorismatase-like hydrolases"/>
    <property type="match status" value="1"/>
</dbReference>
<gene>
    <name evidence="4" type="ORF">IV43_GL000481</name>
</gene>
<dbReference type="EMBL" id="JQBK01000140">
    <property type="protein sequence ID" value="KRN79499.1"/>
    <property type="molecule type" value="Genomic_DNA"/>
</dbReference>
<comment type="caution">
    <text evidence="4">The sequence shown here is derived from an EMBL/GenBank/DDBJ whole genome shotgun (WGS) entry which is preliminary data.</text>
</comment>
<dbReference type="OrthoDB" id="9796485at2"/>
<dbReference type="InterPro" id="IPR000868">
    <property type="entry name" value="Isochorismatase-like_dom"/>
</dbReference>
<dbReference type="GO" id="GO:0016787">
    <property type="term" value="F:hydrolase activity"/>
    <property type="evidence" value="ECO:0007669"/>
    <property type="project" value="UniProtKB-KW"/>
</dbReference>
<proteinExistence type="inferred from homology"/>
<dbReference type="PATRIC" id="fig|89059.3.peg.489"/>
<sequence length="188" mass="21463">MSNKKALLVIDYTNDFVASDGALNCGEPGRAIEDDLLQHVKEFDEKGDYIILPTDYHFKDDPFHPETALFPPHNIAGTPGQELYGQLASWYHKHQDQDNVYKFNKNRYSSFQNTNLDNYLRSRDIKDLYLTGVCTDICVLHTAIAAYNLDYHINVYEDSVASFDQVGHKWVLAHFKNSLGANVLTTDK</sequence>
<name>A0A0R2JQV6_9LACO</name>
<dbReference type="PANTHER" id="PTHR43540:SF10">
    <property type="entry name" value="ISOCHORISMATASE"/>
    <property type="match status" value="1"/>
</dbReference>
<evidence type="ECO:0000256" key="2">
    <source>
        <dbReference type="ARBA" id="ARBA00022801"/>
    </source>
</evidence>
<dbReference type="InterPro" id="IPR036380">
    <property type="entry name" value="Isochorismatase-like_sf"/>
</dbReference>
<dbReference type="Proteomes" id="UP000051491">
    <property type="component" value="Unassembled WGS sequence"/>
</dbReference>
<dbReference type="RefSeq" id="WP_010496688.1">
    <property type="nucleotide sequence ID" value="NZ_JQBK01000140.1"/>
</dbReference>
<evidence type="ECO:0000313" key="4">
    <source>
        <dbReference type="EMBL" id="KRN79499.1"/>
    </source>
</evidence>
<protein>
    <submittedName>
        <fullName evidence="4">Isochorismatase</fullName>
    </submittedName>
</protein>
<comment type="similarity">
    <text evidence="1">Belongs to the isochorismatase family.</text>
</comment>